<dbReference type="OrthoDB" id="2237454at2"/>
<name>A0A239SNS9_9STRE</name>
<dbReference type="AlphaFoldDB" id="A0A239SNS9"/>
<dbReference type="Gene3D" id="2.60.40.2850">
    <property type="match status" value="1"/>
</dbReference>
<keyword evidence="3" id="KW-1185">Reference proteome</keyword>
<sequence>MLKIRTVIATALTILMFSVALPVLAVSHRGGEWNYGGHHDPDNWGAFSNYYHATNYHWSYVGSTGRANERTVYAGARSAAHAFINTNFGEHVNFDAGW</sequence>
<evidence type="ECO:0000256" key="1">
    <source>
        <dbReference type="SAM" id="SignalP"/>
    </source>
</evidence>
<protein>
    <submittedName>
        <fullName evidence="2">Bacteriocin</fullName>
    </submittedName>
</protein>
<proteinExistence type="predicted"/>
<dbReference type="KEGG" id="smen:SAMEA4412692_0496"/>
<evidence type="ECO:0000313" key="2">
    <source>
        <dbReference type="EMBL" id="SNU87050.1"/>
    </source>
</evidence>
<dbReference type="InterPro" id="IPR006540">
    <property type="entry name" value="Lactococcin_972"/>
</dbReference>
<organism evidence="2 3">
    <name type="scientific">Streptococcus merionis</name>
    <dbReference type="NCBI Taxonomy" id="400065"/>
    <lineage>
        <taxon>Bacteria</taxon>
        <taxon>Bacillati</taxon>
        <taxon>Bacillota</taxon>
        <taxon>Bacilli</taxon>
        <taxon>Lactobacillales</taxon>
        <taxon>Streptococcaceae</taxon>
        <taxon>Streptococcus</taxon>
    </lineage>
</organism>
<dbReference type="RefSeq" id="WP_018373721.1">
    <property type="nucleotide sequence ID" value="NZ_LT906439.1"/>
</dbReference>
<gene>
    <name evidence="2" type="ORF">SAMEA4412692_00496</name>
</gene>
<keyword evidence="1" id="KW-0732">Signal</keyword>
<accession>A0A239SNS9</accession>
<feature type="chain" id="PRO_5011239383" evidence="1">
    <location>
        <begin position="26"/>
        <end position="98"/>
    </location>
</feature>
<dbReference type="Proteomes" id="UP000215185">
    <property type="component" value="Chromosome 1"/>
</dbReference>
<evidence type="ECO:0000313" key="3">
    <source>
        <dbReference type="Proteomes" id="UP000215185"/>
    </source>
</evidence>
<reference evidence="2 3" key="1">
    <citation type="submission" date="2017-06" db="EMBL/GenBank/DDBJ databases">
        <authorList>
            <consortium name="Pathogen Informatics"/>
        </authorList>
    </citation>
    <scope>NUCLEOTIDE SEQUENCE [LARGE SCALE GENOMIC DNA]</scope>
    <source>
        <strain evidence="2 3">NCTC13788</strain>
    </source>
</reference>
<dbReference type="EMBL" id="LT906439">
    <property type="protein sequence ID" value="SNU87050.1"/>
    <property type="molecule type" value="Genomic_DNA"/>
</dbReference>
<feature type="signal peptide" evidence="1">
    <location>
        <begin position="1"/>
        <end position="25"/>
    </location>
</feature>
<dbReference type="Pfam" id="PF09683">
    <property type="entry name" value="Lactococcin_972"/>
    <property type="match status" value="1"/>
</dbReference>